<reference evidence="2 3" key="1">
    <citation type="submission" date="2023-09" db="EMBL/GenBank/DDBJ databases">
        <authorList>
            <person name="Wang M."/>
        </authorList>
    </citation>
    <scope>NUCLEOTIDE SEQUENCE [LARGE SCALE GENOMIC DNA]</scope>
    <source>
        <strain evidence="2">GT-2023</strain>
        <tissue evidence="2">Liver</tissue>
    </source>
</reference>
<gene>
    <name evidence="2" type="ORF">QQF64_003683</name>
</gene>
<organism evidence="2 3">
    <name type="scientific">Cirrhinus molitorella</name>
    <name type="common">mud carp</name>
    <dbReference type="NCBI Taxonomy" id="172907"/>
    <lineage>
        <taxon>Eukaryota</taxon>
        <taxon>Metazoa</taxon>
        <taxon>Chordata</taxon>
        <taxon>Craniata</taxon>
        <taxon>Vertebrata</taxon>
        <taxon>Euteleostomi</taxon>
        <taxon>Actinopterygii</taxon>
        <taxon>Neopterygii</taxon>
        <taxon>Teleostei</taxon>
        <taxon>Ostariophysi</taxon>
        <taxon>Cypriniformes</taxon>
        <taxon>Cyprinidae</taxon>
        <taxon>Labeoninae</taxon>
        <taxon>Labeonini</taxon>
        <taxon>Cirrhinus</taxon>
    </lineage>
</organism>
<evidence type="ECO:0000313" key="3">
    <source>
        <dbReference type="Proteomes" id="UP001558613"/>
    </source>
</evidence>
<evidence type="ECO:0000313" key="2">
    <source>
        <dbReference type="EMBL" id="KAL1265656.1"/>
    </source>
</evidence>
<dbReference type="EMBL" id="JAYMGO010000011">
    <property type="protein sequence ID" value="KAL1265656.1"/>
    <property type="molecule type" value="Genomic_DNA"/>
</dbReference>
<name>A0ABR3MM05_9TELE</name>
<sequence>MSAALTSVAMATRPSVMQARRNGGKQRGQCRAEKETRAEYQTDACLQTSYLFFTQTPGHMDLQSGITLSGCFCRTAFIKTSAPLSF</sequence>
<accession>A0ABR3MM05</accession>
<comment type="caution">
    <text evidence="2">The sequence shown here is derived from an EMBL/GenBank/DDBJ whole genome shotgun (WGS) entry which is preliminary data.</text>
</comment>
<protein>
    <submittedName>
        <fullName evidence="2">Uncharacterized protein</fullName>
    </submittedName>
</protein>
<evidence type="ECO:0000256" key="1">
    <source>
        <dbReference type="SAM" id="MobiDB-lite"/>
    </source>
</evidence>
<feature type="region of interest" description="Disordered" evidence="1">
    <location>
        <begin position="1"/>
        <end position="30"/>
    </location>
</feature>
<dbReference type="Proteomes" id="UP001558613">
    <property type="component" value="Unassembled WGS sequence"/>
</dbReference>
<keyword evidence="3" id="KW-1185">Reference proteome</keyword>
<proteinExistence type="predicted"/>